<sequence>MSTNEQATHVSLSIPSEQPTPSDNFQFMSDTFTLPQDGQSGSTQIPISQGYA</sequence>
<comment type="caution">
    <text evidence="2">The sequence shown here is derived from an EMBL/GenBank/DDBJ whole genome shotgun (WGS) entry which is preliminary data.</text>
</comment>
<dbReference type="EMBL" id="CAJOBH010223453">
    <property type="protein sequence ID" value="CAF5038383.1"/>
    <property type="molecule type" value="Genomic_DNA"/>
</dbReference>
<reference evidence="2" key="1">
    <citation type="submission" date="2021-02" db="EMBL/GenBank/DDBJ databases">
        <authorList>
            <person name="Nowell W R."/>
        </authorList>
    </citation>
    <scope>NUCLEOTIDE SEQUENCE</scope>
</reference>
<name>A0A8S3DYK4_9BILA</name>
<dbReference type="AlphaFoldDB" id="A0A8S3DYK4"/>
<accession>A0A8S3DYK4</accession>
<feature type="region of interest" description="Disordered" evidence="1">
    <location>
        <begin position="1"/>
        <end position="52"/>
    </location>
</feature>
<proteinExistence type="predicted"/>
<organism evidence="2 3">
    <name type="scientific">Rotaria magnacalcarata</name>
    <dbReference type="NCBI Taxonomy" id="392030"/>
    <lineage>
        <taxon>Eukaryota</taxon>
        <taxon>Metazoa</taxon>
        <taxon>Spiralia</taxon>
        <taxon>Gnathifera</taxon>
        <taxon>Rotifera</taxon>
        <taxon>Eurotatoria</taxon>
        <taxon>Bdelloidea</taxon>
        <taxon>Philodinida</taxon>
        <taxon>Philodinidae</taxon>
        <taxon>Rotaria</taxon>
    </lineage>
</organism>
<evidence type="ECO:0000313" key="3">
    <source>
        <dbReference type="Proteomes" id="UP000681967"/>
    </source>
</evidence>
<dbReference type="Proteomes" id="UP000681967">
    <property type="component" value="Unassembled WGS sequence"/>
</dbReference>
<gene>
    <name evidence="2" type="ORF">BYL167_LOCUS56653</name>
</gene>
<feature type="non-terminal residue" evidence="2">
    <location>
        <position position="52"/>
    </location>
</feature>
<protein>
    <submittedName>
        <fullName evidence="2">Uncharacterized protein</fullName>
    </submittedName>
</protein>
<evidence type="ECO:0000313" key="2">
    <source>
        <dbReference type="EMBL" id="CAF5038383.1"/>
    </source>
</evidence>
<evidence type="ECO:0000256" key="1">
    <source>
        <dbReference type="SAM" id="MobiDB-lite"/>
    </source>
</evidence>